<dbReference type="InterPro" id="IPR000182">
    <property type="entry name" value="GNAT_dom"/>
</dbReference>
<dbReference type="RefSeq" id="WP_131311129.1">
    <property type="nucleotide sequence ID" value="NZ_SJFN01000035.1"/>
</dbReference>
<dbReference type="AlphaFoldDB" id="A0A4Q9VGV7"/>
<comment type="caution">
    <text evidence="2">The sequence shown here is derived from an EMBL/GenBank/DDBJ whole genome shotgun (WGS) entry which is preliminary data.</text>
</comment>
<sequence>MTIPATIEIRPERPSDHATIYDLVKTAFLTAKVSNGKEQDFVDELRAAPHRYLPDLALVAVEDATIVGHVMLTRMPIATATGDRETLLVAPLAVVLDRRSRRIGSQLLRAALDRGRAAGFESVVLVGDPAYYGRFGFRPSTDFGVVNTNGIPAEYVMALELQPGALAGIDGRIGF</sequence>
<keyword evidence="3" id="KW-1185">Reference proteome</keyword>
<dbReference type="EMBL" id="SJFN01000035">
    <property type="protein sequence ID" value="TBW34290.1"/>
    <property type="molecule type" value="Genomic_DNA"/>
</dbReference>
<dbReference type="Pfam" id="PF13527">
    <property type="entry name" value="Acetyltransf_9"/>
    <property type="match status" value="1"/>
</dbReference>
<accession>A0A4Q9VGV7</accession>
<feature type="domain" description="N-acetyltransferase" evidence="1">
    <location>
        <begin position="7"/>
        <end position="162"/>
    </location>
</feature>
<proteinExistence type="predicted"/>
<dbReference type="InterPro" id="IPR016181">
    <property type="entry name" value="Acyl_CoA_acyltransferase"/>
</dbReference>
<gene>
    <name evidence="2" type="ORF">EYW49_18570</name>
</gene>
<dbReference type="OrthoDB" id="9797178at2"/>
<reference evidence="2 3" key="1">
    <citation type="submission" date="2019-02" db="EMBL/GenBank/DDBJ databases">
        <title>Siculibacillus lacustris gen. nov., sp. nov., a new rosette-forming bacterium isolated from a freshwater crater lake (Lake St. Ana, Romania).</title>
        <authorList>
            <person name="Felfoldi T."/>
            <person name="Marton Z."/>
            <person name="Szabo A."/>
            <person name="Mentes A."/>
            <person name="Boka K."/>
            <person name="Marialigeti K."/>
            <person name="Mathe I."/>
            <person name="Koncz M."/>
            <person name="Schumann P."/>
            <person name="Toth E."/>
        </authorList>
    </citation>
    <scope>NUCLEOTIDE SEQUENCE [LARGE SCALE GENOMIC DNA]</scope>
    <source>
        <strain evidence="2 3">SA-279</strain>
    </source>
</reference>
<dbReference type="GO" id="GO:0016747">
    <property type="term" value="F:acyltransferase activity, transferring groups other than amino-acyl groups"/>
    <property type="evidence" value="ECO:0007669"/>
    <property type="project" value="InterPro"/>
</dbReference>
<organism evidence="2 3">
    <name type="scientific">Siculibacillus lacustris</name>
    <dbReference type="NCBI Taxonomy" id="1549641"/>
    <lineage>
        <taxon>Bacteria</taxon>
        <taxon>Pseudomonadati</taxon>
        <taxon>Pseudomonadota</taxon>
        <taxon>Alphaproteobacteria</taxon>
        <taxon>Hyphomicrobiales</taxon>
        <taxon>Ancalomicrobiaceae</taxon>
        <taxon>Siculibacillus</taxon>
    </lineage>
</organism>
<evidence type="ECO:0000313" key="2">
    <source>
        <dbReference type="EMBL" id="TBW34290.1"/>
    </source>
</evidence>
<dbReference type="Proteomes" id="UP000292781">
    <property type="component" value="Unassembled WGS sequence"/>
</dbReference>
<evidence type="ECO:0000313" key="3">
    <source>
        <dbReference type="Proteomes" id="UP000292781"/>
    </source>
</evidence>
<dbReference type="PROSITE" id="PS51186">
    <property type="entry name" value="GNAT"/>
    <property type="match status" value="1"/>
</dbReference>
<name>A0A4Q9VGV7_9HYPH</name>
<protein>
    <submittedName>
        <fullName evidence="2">N-acetyltransferase</fullName>
    </submittedName>
</protein>
<keyword evidence="2" id="KW-0808">Transferase</keyword>
<dbReference type="CDD" id="cd04301">
    <property type="entry name" value="NAT_SF"/>
    <property type="match status" value="1"/>
</dbReference>
<evidence type="ECO:0000259" key="1">
    <source>
        <dbReference type="PROSITE" id="PS51186"/>
    </source>
</evidence>
<dbReference type="SUPFAM" id="SSF55729">
    <property type="entry name" value="Acyl-CoA N-acyltransferases (Nat)"/>
    <property type="match status" value="1"/>
</dbReference>
<dbReference type="Gene3D" id="3.40.630.30">
    <property type="match status" value="1"/>
</dbReference>